<dbReference type="InterPro" id="IPR032556">
    <property type="entry name" value="DUF4936"/>
</dbReference>
<gene>
    <name evidence="1" type="ORF">H8K32_09085</name>
</gene>
<accession>A0A923HH02</accession>
<organism evidence="1 2">
    <name type="scientific">Undibacterium jejuense</name>
    <dbReference type="NCBI Taxonomy" id="1344949"/>
    <lineage>
        <taxon>Bacteria</taxon>
        <taxon>Pseudomonadati</taxon>
        <taxon>Pseudomonadota</taxon>
        <taxon>Betaproteobacteria</taxon>
        <taxon>Burkholderiales</taxon>
        <taxon>Oxalobacteraceae</taxon>
        <taxon>Undibacterium</taxon>
    </lineage>
</organism>
<sequence length="95" mass="11502">MNCYVYFKAKIEHEAAIIIEERKLNEILRQRFNYMPRLERRPDTTNGLHTWMEVYEDISDTFEQDLKLALMQTDLPNLQYSERHVEFFLNVDVCA</sequence>
<dbReference type="EMBL" id="JACOFV010000007">
    <property type="protein sequence ID" value="MBC3862248.1"/>
    <property type="molecule type" value="Genomic_DNA"/>
</dbReference>
<dbReference type="AlphaFoldDB" id="A0A923HH02"/>
<proteinExistence type="predicted"/>
<reference evidence="1" key="1">
    <citation type="submission" date="2020-08" db="EMBL/GenBank/DDBJ databases">
        <title>Novel species isolated from subtropical streams in China.</title>
        <authorList>
            <person name="Lu H."/>
        </authorList>
    </citation>
    <scope>NUCLEOTIDE SEQUENCE</scope>
    <source>
        <strain evidence="1">KACC 12607</strain>
    </source>
</reference>
<dbReference type="Pfam" id="PF16290">
    <property type="entry name" value="DUF4936"/>
    <property type="match status" value="1"/>
</dbReference>
<dbReference type="RefSeq" id="WP_186912174.1">
    <property type="nucleotide sequence ID" value="NZ_JACOFV010000007.1"/>
</dbReference>
<evidence type="ECO:0000313" key="1">
    <source>
        <dbReference type="EMBL" id="MBC3862248.1"/>
    </source>
</evidence>
<protein>
    <submittedName>
        <fullName evidence="1">DUF4936 family protein</fullName>
    </submittedName>
</protein>
<name>A0A923HH02_9BURK</name>
<keyword evidence="2" id="KW-1185">Reference proteome</keyword>
<evidence type="ECO:0000313" key="2">
    <source>
        <dbReference type="Proteomes" id="UP000634011"/>
    </source>
</evidence>
<dbReference type="Proteomes" id="UP000634011">
    <property type="component" value="Unassembled WGS sequence"/>
</dbReference>
<comment type="caution">
    <text evidence="1">The sequence shown here is derived from an EMBL/GenBank/DDBJ whole genome shotgun (WGS) entry which is preliminary data.</text>
</comment>